<sequence>MYNIKRVVGALLLSGSLMANAQEIEKPNVKSKTSFAIVVDKATYQAVGSEIRAYKQVVEKDGLGTYIIYDDWQSPEKIRQILQKLHQDKGAPLEGVVLVGHIPVPMIRDAQFLTSAFKMNQKIRWDKSSVPSDRYYDDFDLKFDFLKQDTAKGKEHYFYYSLRPDSKQYIDMDIYSARIKPPVAAGEQMVPKIKAYLNKLITLRSKSYPLNDMLVSYGHGYNSNSVNAVSGEALALKSQLPHLFRPGGSIKFLNFRNADFMKFNLLSELKRDGVDFAYMTGHGTPTLQLINGYPLVSNPQPSMENVARYLRSKMRDAKDDGRDVEKTKEGFKTSLGVSDKWFENIFDAKVAEEDSIFNANLDVQIEDVRNAGIQAKLVYLNSCLTGSFHLDNYIAGYYPFSNNENVAAVANSVGVLQDLWPAEMMGLLNKGYRVGNWLKHIAYLETHVLGDPTFHFDAKDSYALNEAVMLNKDVTYWKNALKENDADVQSLALVKLVALMPEKESAPLLRDIYFSSPFETTRMEAFQLLRQFENKEYIEVLHAAKNDPYEYIRRRAIYDLTDFGSNEFVKDLIQFYVSDPHSERVAYRVRWALQFMDPVLAKQEVNTLIRENKAVHNGAALADKLDKDLDYYGKKRDDLIKSLQNESLSEKEKLGEVTTLRLYRHHAAVPQVITLIKDEKTPESIRVAALEALGWFTLSYQRANIIKGCDEVLLSDAPQAVKDEALKTKNRIREATHKI</sequence>
<evidence type="ECO:0000256" key="1">
    <source>
        <dbReference type="SAM" id="SignalP"/>
    </source>
</evidence>
<feature type="chain" id="PRO_5020796678" description="HEAT repeat protein" evidence="1">
    <location>
        <begin position="22"/>
        <end position="739"/>
    </location>
</feature>
<evidence type="ECO:0000313" key="2">
    <source>
        <dbReference type="EMBL" id="TDQ75977.1"/>
    </source>
</evidence>
<dbReference type="InterPro" id="IPR016024">
    <property type="entry name" value="ARM-type_fold"/>
</dbReference>
<dbReference type="OrthoDB" id="619585at2"/>
<protein>
    <recommendedName>
        <fullName evidence="4">HEAT repeat protein</fullName>
    </recommendedName>
</protein>
<evidence type="ECO:0000313" key="3">
    <source>
        <dbReference type="Proteomes" id="UP000295292"/>
    </source>
</evidence>
<dbReference type="Proteomes" id="UP000295292">
    <property type="component" value="Unassembled WGS sequence"/>
</dbReference>
<dbReference type="EMBL" id="SNYV01000016">
    <property type="protein sequence ID" value="TDQ75977.1"/>
    <property type="molecule type" value="Genomic_DNA"/>
</dbReference>
<dbReference type="AlphaFoldDB" id="A0A4R6WK20"/>
<name>A0A4R6WK20_9SPHI</name>
<proteinExistence type="predicted"/>
<comment type="caution">
    <text evidence="2">The sequence shown here is derived from an EMBL/GenBank/DDBJ whole genome shotgun (WGS) entry which is preliminary data.</text>
</comment>
<reference evidence="2 3" key="1">
    <citation type="submission" date="2019-03" db="EMBL/GenBank/DDBJ databases">
        <title>Genomic Encyclopedia of Archaeal and Bacterial Type Strains, Phase II (KMG-II): from individual species to whole genera.</title>
        <authorList>
            <person name="Goeker M."/>
        </authorList>
    </citation>
    <scope>NUCLEOTIDE SEQUENCE [LARGE SCALE GENOMIC DNA]</scope>
    <source>
        <strain evidence="2 3">DSM 28353</strain>
    </source>
</reference>
<dbReference type="RefSeq" id="WP_133585854.1">
    <property type="nucleotide sequence ID" value="NZ_SNYV01000016.1"/>
</dbReference>
<keyword evidence="3" id="KW-1185">Reference proteome</keyword>
<dbReference type="Gene3D" id="1.25.10.10">
    <property type="entry name" value="Leucine-rich Repeat Variant"/>
    <property type="match status" value="1"/>
</dbReference>
<keyword evidence="1" id="KW-0732">Signal</keyword>
<evidence type="ECO:0008006" key="4">
    <source>
        <dbReference type="Google" id="ProtNLM"/>
    </source>
</evidence>
<dbReference type="SUPFAM" id="SSF48371">
    <property type="entry name" value="ARM repeat"/>
    <property type="match status" value="1"/>
</dbReference>
<dbReference type="InterPro" id="IPR011989">
    <property type="entry name" value="ARM-like"/>
</dbReference>
<feature type="signal peptide" evidence="1">
    <location>
        <begin position="1"/>
        <end position="21"/>
    </location>
</feature>
<organism evidence="2 3">
    <name type="scientific">Sphingobacterium yanglingense</name>
    <dbReference type="NCBI Taxonomy" id="1437280"/>
    <lineage>
        <taxon>Bacteria</taxon>
        <taxon>Pseudomonadati</taxon>
        <taxon>Bacteroidota</taxon>
        <taxon>Sphingobacteriia</taxon>
        <taxon>Sphingobacteriales</taxon>
        <taxon>Sphingobacteriaceae</taxon>
        <taxon>Sphingobacterium</taxon>
    </lineage>
</organism>
<gene>
    <name evidence="2" type="ORF">CLV99_3673</name>
</gene>
<accession>A0A4R6WK20</accession>